<feature type="region of interest" description="Disordered" evidence="11">
    <location>
        <begin position="280"/>
        <end position="346"/>
    </location>
</feature>
<dbReference type="PANTHER" id="PTHR43381:SF20">
    <property type="entry name" value="TRANSLATION INITIATION FACTOR IF-2, MITOCHONDRIAL"/>
    <property type="match status" value="1"/>
</dbReference>
<dbReference type="Gene3D" id="3.40.50.10050">
    <property type="entry name" value="Translation initiation factor IF- 2, domain 3"/>
    <property type="match status" value="1"/>
</dbReference>
<dbReference type="InterPro" id="IPR015760">
    <property type="entry name" value="TIF_IF2"/>
</dbReference>
<keyword evidence="14" id="KW-1185">Reference proteome</keyword>
<dbReference type="CDD" id="cd03692">
    <property type="entry name" value="mtIF2_IVc"/>
    <property type="match status" value="1"/>
</dbReference>
<feature type="compositionally biased region" description="Low complexity" evidence="11">
    <location>
        <begin position="197"/>
        <end position="236"/>
    </location>
</feature>
<dbReference type="PANTHER" id="PTHR43381">
    <property type="entry name" value="TRANSLATION INITIATION FACTOR IF-2-RELATED"/>
    <property type="match status" value="1"/>
</dbReference>
<proteinExistence type="inferred from homology"/>
<dbReference type="STRING" id="1314771.A0A197K504"/>
<dbReference type="FunFam" id="3.40.50.300:FF:000019">
    <property type="entry name" value="Translation initiation factor IF-2"/>
    <property type="match status" value="1"/>
</dbReference>
<dbReference type="Gene3D" id="2.40.30.10">
    <property type="entry name" value="Translation factors"/>
    <property type="match status" value="2"/>
</dbReference>
<dbReference type="CDD" id="cd03702">
    <property type="entry name" value="IF2_mtIF2_II"/>
    <property type="match status" value="1"/>
</dbReference>
<evidence type="ECO:0000256" key="7">
    <source>
        <dbReference type="ARBA" id="ARBA00023128"/>
    </source>
</evidence>
<dbReference type="HAMAP" id="MF_00100_B">
    <property type="entry name" value="IF_2_B"/>
    <property type="match status" value="1"/>
</dbReference>
<keyword evidence="7" id="KW-0496">Mitochondrion</keyword>
<evidence type="ECO:0000256" key="1">
    <source>
        <dbReference type="ARBA" id="ARBA00004173"/>
    </source>
</evidence>
<dbReference type="InterPro" id="IPR036925">
    <property type="entry name" value="TIF_IF2_dom3_sf"/>
</dbReference>
<organism evidence="13 14">
    <name type="scientific">Linnemannia elongata AG-77</name>
    <dbReference type="NCBI Taxonomy" id="1314771"/>
    <lineage>
        <taxon>Eukaryota</taxon>
        <taxon>Fungi</taxon>
        <taxon>Fungi incertae sedis</taxon>
        <taxon>Mucoromycota</taxon>
        <taxon>Mortierellomycotina</taxon>
        <taxon>Mortierellomycetes</taxon>
        <taxon>Mortierellales</taxon>
        <taxon>Mortierellaceae</taxon>
        <taxon>Linnemannia</taxon>
    </lineage>
</organism>
<dbReference type="CDD" id="cd01887">
    <property type="entry name" value="IF2_eIF5B"/>
    <property type="match status" value="1"/>
</dbReference>
<evidence type="ECO:0000256" key="6">
    <source>
        <dbReference type="ARBA" id="ARBA00022946"/>
    </source>
</evidence>
<dbReference type="FunFam" id="3.40.50.10050:FF:000001">
    <property type="entry name" value="Translation initiation factor IF-2"/>
    <property type="match status" value="1"/>
</dbReference>
<evidence type="ECO:0000259" key="12">
    <source>
        <dbReference type="PROSITE" id="PS51722"/>
    </source>
</evidence>
<reference evidence="13 14" key="1">
    <citation type="submission" date="2016-05" db="EMBL/GenBank/DDBJ databases">
        <title>Genome sequencing reveals origins of a unique bacterial endosymbiosis in the earliest lineages of terrestrial Fungi.</title>
        <authorList>
            <consortium name="DOE Joint Genome Institute"/>
            <person name="Uehling J."/>
            <person name="Gryganskyi A."/>
            <person name="Hameed K."/>
            <person name="Tschaplinski T."/>
            <person name="Misztal P."/>
            <person name="Wu S."/>
            <person name="Desiro A."/>
            <person name="Vande Pol N."/>
            <person name="Du Z.-Y."/>
            <person name="Zienkiewicz A."/>
            <person name="Zienkiewicz K."/>
            <person name="Morin E."/>
            <person name="Tisserant E."/>
            <person name="Splivallo R."/>
            <person name="Hainaut M."/>
            <person name="Henrissat B."/>
            <person name="Ohm R."/>
            <person name="Kuo A."/>
            <person name="Yan J."/>
            <person name="Lipzen A."/>
            <person name="Nolan M."/>
            <person name="Labutti K."/>
            <person name="Barry K."/>
            <person name="Goldstein A."/>
            <person name="Labbe J."/>
            <person name="Schadt C."/>
            <person name="Tuskan G."/>
            <person name="Grigoriev I."/>
            <person name="Martin F."/>
            <person name="Vilgalys R."/>
            <person name="Bonito G."/>
        </authorList>
    </citation>
    <scope>NUCLEOTIDE SEQUENCE [LARGE SCALE GENOMIC DNA]</scope>
    <source>
        <strain evidence="13 14">AG-77</strain>
    </source>
</reference>
<dbReference type="GO" id="GO:0005739">
    <property type="term" value="C:mitochondrion"/>
    <property type="evidence" value="ECO:0007669"/>
    <property type="project" value="UniProtKB-SubCell"/>
</dbReference>
<evidence type="ECO:0000256" key="10">
    <source>
        <dbReference type="ARBA" id="ARBA00044200"/>
    </source>
</evidence>
<feature type="compositionally biased region" description="Low complexity" evidence="11">
    <location>
        <begin position="150"/>
        <end position="161"/>
    </location>
</feature>
<dbReference type="NCBIfam" id="TIGR00231">
    <property type="entry name" value="small_GTP"/>
    <property type="match status" value="1"/>
</dbReference>
<feature type="region of interest" description="Disordered" evidence="11">
    <location>
        <begin position="91"/>
        <end position="261"/>
    </location>
</feature>
<dbReference type="SUPFAM" id="SSF52156">
    <property type="entry name" value="Initiation factor IF2/eIF5b, domain 3"/>
    <property type="match status" value="1"/>
</dbReference>
<evidence type="ECO:0000256" key="3">
    <source>
        <dbReference type="ARBA" id="ARBA00022540"/>
    </source>
</evidence>
<dbReference type="EMBL" id="KV442026">
    <property type="protein sequence ID" value="OAQ32263.1"/>
    <property type="molecule type" value="Genomic_DNA"/>
</dbReference>
<dbReference type="GO" id="GO:0003924">
    <property type="term" value="F:GTPase activity"/>
    <property type="evidence" value="ECO:0007669"/>
    <property type="project" value="InterPro"/>
</dbReference>
<dbReference type="FunFam" id="2.40.30.10:FF:000008">
    <property type="entry name" value="Translation initiation factor IF-2"/>
    <property type="match status" value="1"/>
</dbReference>
<dbReference type="AlphaFoldDB" id="A0A197K504"/>
<dbReference type="InterPro" id="IPR005225">
    <property type="entry name" value="Small_GTP-bd"/>
</dbReference>
<dbReference type="InterPro" id="IPR023115">
    <property type="entry name" value="TIF_IF2_dom3"/>
</dbReference>
<keyword evidence="4" id="KW-0547">Nucleotide-binding</keyword>
<feature type="compositionally biased region" description="Low complexity" evidence="11">
    <location>
        <begin position="175"/>
        <end position="190"/>
    </location>
</feature>
<feature type="region of interest" description="Disordered" evidence="11">
    <location>
        <begin position="32"/>
        <end position="66"/>
    </location>
</feature>
<comment type="function">
    <text evidence="9">One of the essential components for the initiation of protein synthesis. Protects formylmethionyl-tRNA from spontaneous hydrolysis and promotes its binding to the 30S ribosomal subunits. Also involved in the hydrolysis of GTP during the formation of the 70S ribosomal complex.</text>
</comment>
<keyword evidence="5" id="KW-0648">Protein biosynthesis</keyword>
<comment type="subcellular location">
    <subcellularLocation>
        <location evidence="1">Mitochondrion</location>
    </subcellularLocation>
</comment>
<dbReference type="GO" id="GO:0005525">
    <property type="term" value="F:GTP binding"/>
    <property type="evidence" value="ECO:0007669"/>
    <property type="project" value="UniProtKB-KW"/>
</dbReference>
<dbReference type="Gene3D" id="3.40.50.300">
    <property type="entry name" value="P-loop containing nucleotide triphosphate hydrolases"/>
    <property type="match status" value="1"/>
</dbReference>
<dbReference type="Pfam" id="PF11987">
    <property type="entry name" value="IF-2"/>
    <property type="match status" value="1"/>
</dbReference>
<evidence type="ECO:0000256" key="9">
    <source>
        <dbReference type="ARBA" id="ARBA00025162"/>
    </source>
</evidence>
<sequence>MWKAAGGLGCRGTVGCGQAASKSRLVLWASHPRSSGLQGHHRTFQTGTPRVMTDNGGNNKASGLAGGKMLSDKITIDPQTKLRMEIRKEAMSNNGNGARSAGNNGNGGDKWARSPDHAARSQDSPYRRAYEEAQNRSFSSRSGSGGGNNSTGNRRQQQQGQDGRRAGRYYDANNSKGSAAQGQQQQQQKQTRPTPPSSFATSSGFGFSAPAPAARSKAPAPPSSFATSSGFGFGAPKPSAAPTTRPAAQQLAPKVTPQPTAQPITKVEIKKEAASAAATATAAKPIPAPAQASKPTPASAPAASTATPAAPTAQTFVKSTRTAKENAKRQVEQRSRQRKQRQKPAKDVFIPEAINVSNLAGLLGARMGHFENTMKAMGMEITRHDHILTSEEASLLALEYNVNPIVGSTEKLFDLTPQPEPEDMSIYPLRPPVVTIMGHVDHGKTTLLDSLRKTSVAAGEAGGITQHIGAFSVLLPSKQRITFLDTPGHAAFSAMRARGAHTTDIVVLVVAAEDGVMPQTAEAIKHAEEAGVPVIVAINKCDKYGAEPEKAKQALLKYGITVEDLGGETQCIEVSGLTGKNLDKLEEAILTLAEVLDLRAEVDMKGEGHIIESQIEKGRGNVATVLVKRGTLRVGDTIVAGDAWCKVKALVNDTGKNVKEAPPGTPVKVMGWKDLPKAGDEMLGAESEDQAKQAISTRALKKERQEQLKTLVAINEKRRITAEEEDEEKMAIREHKRKAWLFHQGMLDVYPEAPLVKKQLSVAAMAAKEEEESDVKNLRMVVKGDVSGTVEAVCDAVSGLPANQVKVSVIQSGVGNIAESDIQFASSCNAMVLGFNVKADKKLMQTARQMGVTLKSYNVIYKLLDDVKIEMAQLLPKDIEIQVAGEAKIAQIFPIKMKGGAVQNVAGCRITNGGVNRKEDVRIVRNGEVVWEGRLSTLKRIKEDIQEAKKGTECGMEFEGFQDFKEGDMIQSIKKIEVLRKL</sequence>
<dbReference type="Pfam" id="PF22042">
    <property type="entry name" value="EF-G_D2"/>
    <property type="match status" value="1"/>
</dbReference>
<keyword evidence="8" id="KW-0342">GTP-binding</keyword>
<dbReference type="PROSITE" id="PS51722">
    <property type="entry name" value="G_TR_2"/>
    <property type="match status" value="1"/>
</dbReference>
<dbReference type="SUPFAM" id="SSF50447">
    <property type="entry name" value="Translation proteins"/>
    <property type="match status" value="2"/>
</dbReference>
<evidence type="ECO:0000256" key="8">
    <source>
        <dbReference type="ARBA" id="ARBA00023134"/>
    </source>
</evidence>
<comment type="similarity">
    <text evidence="2">Belongs to the TRAFAC class translation factor GTPase superfamily. Classic translation factor GTPase family. IF-2 subfamily.</text>
</comment>
<dbReference type="SUPFAM" id="SSF52540">
    <property type="entry name" value="P-loop containing nucleoside triphosphate hydrolases"/>
    <property type="match status" value="1"/>
</dbReference>
<dbReference type="Pfam" id="PF00009">
    <property type="entry name" value="GTP_EFTU"/>
    <property type="match status" value="1"/>
</dbReference>
<evidence type="ECO:0000256" key="4">
    <source>
        <dbReference type="ARBA" id="ARBA00022741"/>
    </source>
</evidence>
<dbReference type="OrthoDB" id="361630at2759"/>
<feature type="domain" description="Tr-type G" evidence="12">
    <location>
        <begin position="429"/>
        <end position="599"/>
    </location>
</feature>
<dbReference type="InterPro" id="IPR000795">
    <property type="entry name" value="T_Tr_GTP-bd_dom"/>
</dbReference>
<dbReference type="InterPro" id="IPR009000">
    <property type="entry name" value="Transl_B-barrel_sf"/>
</dbReference>
<dbReference type="InterPro" id="IPR053905">
    <property type="entry name" value="EF-G-like_DII"/>
</dbReference>
<dbReference type="Proteomes" id="UP000078512">
    <property type="component" value="Unassembled WGS sequence"/>
</dbReference>
<feature type="compositionally biased region" description="Low complexity" evidence="11">
    <location>
        <begin position="280"/>
        <end position="315"/>
    </location>
</feature>
<name>A0A197K504_9FUNG</name>
<feature type="compositionally biased region" description="Low complexity" evidence="11">
    <location>
        <begin position="92"/>
        <end position="103"/>
    </location>
</feature>
<evidence type="ECO:0000256" key="5">
    <source>
        <dbReference type="ARBA" id="ARBA00022917"/>
    </source>
</evidence>
<feature type="compositionally biased region" description="Basic and acidic residues" evidence="11">
    <location>
        <begin position="110"/>
        <end position="134"/>
    </location>
</feature>
<keyword evidence="3 13" id="KW-0396">Initiation factor</keyword>
<evidence type="ECO:0000256" key="2">
    <source>
        <dbReference type="ARBA" id="ARBA00007733"/>
    </source>
</evidence>
<accession>A0A197K504</accession>
<dbReference type="FunFam" id="2.40.30.10:FF:000007">
    <property type="entry name" value="Translation initiation factor IF-2"/>
    <property type="match status" value="1"/>
</dbReference>
<evidence type="ECO:0000256" key="11">
    <source>
        <dbReference type="SAM" id="MobiDB-lite"/>
    </source>
</evidence>
<gene>
    <name evidence="13" type="ORF">K457DRAFT_30283</name>
</gene>
<dbReference type="InterPro" id="IPR044145">
    <property type="entry name" value="IF2_II"/>
</dbReference>
<protein>
    <recommendedName>
        <fullName evidence="10">Translation initiation factor IF-2, mitochondrial</fullName>
    </recommendedName>
</protein>
<dbReference type="InterPro" id="IPR000178">
    <property type="entry name" value="TF_IF2_bacterial-like"/>
</dbReference>
<evidence type="ECO:0000313" key="13">
    <source>
        <dbReference type="EMBL" id="OAQ32263.1"/>
    </source>
</evidence>
<feature type="compositionally biased region" description="Basic and acidic residues" evidence="11">
    <location>
        <begin position="322"/>
        <end position="335"/>
    </location>
</feature>
<dbReference type="InterPro" id="IPR027417">
    <property type="entry name" value="P-loop_NTPase"/>
</dbReference>
<evidence type="ECO:0000313" key="14">
    <source>
        <dbReference type="Proteomes" id="UP000078512"/>
    </source>
</evidence>
<keyword evidence="6" id="KW-0809">Transit peptide</keyword>
<dbReference type="GO" id="GO:0003743">
    <property type="term" value="F:translation initiation factor activity"/>
    <property type="evidence" value="ECO:0007669"/>
    <property type="project" value="UniProtKB-KW"/>
</dbReference>